<feature type="coiled-coil region" evidence="5">
    <location>
        <begin position="12"/>
        <end position="127"/>
    </location>
</feature>
<evidence type="ECO:0000256" key="1">
    <source>
        <dbReference type="ARBA" id="ARBA00003416"/>
    </source>
</evidence>
<evidence type="ECO:0000256" key="3">
    <source>
        <dbReference type="ARBA" id="ARBA00023054"/>
    </source>
</evidence>
<dbReference type="InterPro" id="IPR003798">
    <property type="entry name" value="DNA_recombination_RmuC"/>
</dbReference>
<dbReference type="PANTHER" id="PTHR30563">
    <property type="entry name" value="DNA RECOMBINATION PROTEIN RMUC"/>
    <property type="match status" value="1"/>
</dbReference>
<comment type="function">
    <text evidence="1">Involved in DNA recombination.</text>
</comment>
<evidence type="ECO:0000256" key="5">
    <source>
        <dbReference type="SAM" id="Coils"/>
    </source>
</evidence>
<name>A0A6I6CZH6_9GAMM</name>
<keyword evidence="7" id="KW-1185">Reference proteome</keyword>
<dbReference type="Proteomes" id="UP000427716">
    <property type="component" value="Chromosome"/>
</dbReference>
<sequence>MLVATAWLAARLRAETRERDRLTTEQERLETLLEAETESLAAARETLADARTMAARHETERQHLVEMRDALEMRRREAQAALDAEREMTATLKAEKAELTERLEREREAAEEKLKLLDEAREKLADAFKGLSADALSRNNESFLKLARENLERFQHQAKDDLTARHKAIEQLTGPIRERLEKFDTKLDGLEQARTSAYSALNQQVNDLLQTHLPRLHRETADLVKALRQPQARGRWGELQLKRVVEMAGMLEHCDFEEQVSQTTEAGRLRPDMIVHLPGGRQVVVDAKAPVDAYLEAVEAHDETARKAALVSHARQVRAHVGQLAKKSYFDQFDPSPEFVVLFVPGEAFFSAALAEDPGLIEYGAENRVIPASPTTLIALLKAVSYGWRQEAMAQNAAEVAALGKELYERIGTLADHWNKVGNRLNQAVDAYNSSVGTLESRVLPSARKFRDLKTVSAEKDIASLDPVTQEPRSLTAAELTEALSEADEGKSPQG</sequence>
<evidence type="ECO:0000313" key="6">
    <source>
        <dbReference type="EMBL" id="QGT79659.1"/>
    </source>
</evidence>
<dbReference type="GO" id="GO:0006310">
    <property type="term" value="P:DNA recombination"/>
    <property type="evidence" value="ECO:0007669"/>
    <property type="project" value="UniProtKB-KW"/>
</dbReference>
<organism evidence="6 7">
    <name type="scientific">Guyparkeria halophila</name>
    <dbReference type="NCBI Taxonomy" id="47960"/>
    <lineage>
        <taxon>Bacteria</taxon>
        <taxon>Pseudomonadati</taxon>
        <taxon>Pseudomonadota</taxon>
        <taxon>Gammaproteobacteria</taxon>
        <taxon>Chromatiales</taxon>
        <taxon>Thioalkalibacteraceae</taxon>
        <taxon>Guyparkeria</taxon>
    </lineage>
</organism>
<keyword evidence="4" id="KW-0233">DNA recombination</keyword>
<dbReference type="PANTHER" id="PTHR30563:SF0">
    <property type="entry name" value="DNA RECOMBINATION PROTEIN RMUC"/>
    <property type="match status" value="1"/>
</dbReference>
<keyword evidence="3 5" id="KW-0175">Coiled coil</keyword>
<evidence type="ECO:0000313" key="7">
    <source>
        <dbReference type="Proteomes" id="UP000427716"/>
    </source>
</evidence>
<gene>
    <name evidence="6" type="primary">rmuC</name>
    <name evidence="6" type="ORF">GM160_11080</name>
</gene>
<evidence type="ECO:0000256" key="2">
    <source>
        <dbReference type="ARBA" id="ARBA00009840"/>
    </source>
</evidence>
<reference evidence="6 7" key="1">
    <citation type="submission" date="2019-11" db="EMBL/GenBank/DDBJ databases">
        <authorList>
            <person name="Zhang J."/>
            <person name="Sun C."/>
        </authorList>
    </citation>
    <scope>NUCLEOTIDE SEQUENCE [LARGE SCALE GENOMIC DNA]</scope>
    <source>
        <strain evidence="7">sp2</strain>
    </source>
</reference>
<dbReference type="AlphaFoldDB" id="A0A6I6CZH6"/>
<dbReference type="EMBL" id="CP046415">
    <property type="protein sequence ID" value="QGT79659.1"/>
    <property type="molecule type" value="Genomic_DNA"/>
</dbReference>
<protein>
    <submittedName>
        <fullName evidence="6">DNA recombination protein RmuC</fullName>
    </submittedName>
</protein>
<comment type="similarity">
    <text evidence="2">Belongs to the RmuC family.</text>
</comment>
<dbReference type="KEGG" id="ghl:GM160_11080"/>
<evidence type="ECO:0000256" key="4">
    <source>
        <dbReference type="ARBA" id="ARBA00023172"/>
    </source>
</evidence>
<accession>A0A6I6CZH6</accession>
<dbReference type="Pfam" id="PF02646">
    <property type="entry name" value="RmuC"/>
    <property type="match status" value="1"/>
</dbReference>
<proteinExistence type="inferred from homology"/>